<dbReference type="OrthoDB" id="1747771at2759"/>
<dbReference type="RefSeq" id="XP_033444075.1">
    <property type="nucleotide sequence ID" value="XM_033597029.1"/>
</dbReference>
<dbReference type="CDD" id="cd12148">
    <property type="entry name" value="fungal_TF_MHR"/>
    <property type="match status" value="1"/>
</dbReference>
<gene>
    <name evidence="1" type="ORF">M421DRAFT_74328</name>
</gene>
<reference evidence="1" key="1">
    <citation type="journal article" date="2020" name="Stud. Mycol.">
        <title>101 Dothideomycetes genomes: a test case for predicting lifestyles and emergence of pathogens.</title>
        <authorList>
            <person name="Haridas S."/>
            <person name="Albert R."/>
            <person name="Binder M."/>
            <person name="Bloem J."/>
            <person name="Labutti K."/>
            <person name="Salamov A."/>
            <person name="Andreopoulos B."/>
            <person name="Baker S."/>
            <person name="Barry K."/>
            <person name="Bills G."/>
            <person name="Bluhm B."/>
            <person name="Cannon C."/>
            <person name="Castanera R."/>
            <person name="Culley D."/>
            <person name="Daum C."/>
            <person name="Ezra D."/>
            <person name="Gonzalez J."/>
            <person name="Henrissat B."/>
            <person name="Kuo A."/>
            <person name="Liang C."/>
            <person name="Lipzen A."/>
            <person name="Lutzoni F."/>
            <person name="Magnuson J."/>
            <person name="Mondo S."/>
            <person name="Nolan M."/>
            <person name="Ohm R."/>
            <person name="Pangilinan J."/>
            <person name="Park H.-J."/>
            <person name="Ramirez L."/>
            <person name="Alfaro M."/>
            <person name="Sun H."/>
            <person name="Tritt A."/>
            <person name="Yoshinaga Y."/>
            <person name="Zwiers L.-H."/>
            <person name="Turgeon B."/>
            <person name="Goodwin S."/>
            <person name="Spatafora J."/>
            <person name="Crous P."/>
            <person name="Grigoriev I."/>
        </authorList>
    </citation>
    <scope>NUCLEOTIDE SEQUENCE</scope>
    <source>
        <strain evidence="1">CBS 183.55</strain>
    </source>
</reference>
<sequence length="193" mass="22108">MARIATIYHHLHAKLRLRKWSPTGVANFVFQADDQLADVIEHLPVHLQHCDDTSISNQQELQNRFPWIATQRTSLVIVLLYFRLAINRVLQVYWLEGSTNFARARAICLSSAVGVIRCATTGQEHFSRLRSWDFAMLIFSATVTLALEVRRVDDADPQLIEAIADSVQTLERVESQNNLAKEARRILDEMRLV</sequence>
<evidence type="ECO:0008006" key="3">
    <source>
        <dbReference type="Google" id="ProtNLM"/>
    </source>
</evidence>
<dbReference type="AlphaFoldDB" id="A0A6A5R7U5"/>
<evidence type="ECO:0000313" key="1">
    <source>
        <dbReference type="EMBL" id="KAF1923822.1"/>
    </source>
</evidence>
<evidence type="ECO:0000313" key="2">
    <source>
        <dbReference type="Proteomes" id="UP000800082"/>
    </source>
</evidence>
<protein>
    <recommendedName>
        <fullName evidence="3">Transcription factor domain-containing protein</fullName>
    </recommendedName>
</protein>
<dbReference type="EMBL" id="ML979001">
    <property type="protein sequence ID" value="KAF1923822.1"/>
    <property type="molecule type" value="Genomic_DNA"/>
</dbReference>
<name>A0A6A5R7U5_9PLEO</name>
<dbReference type="Proteomes" id="UP000800082">
    <property type="component" value="Unassembled WGS sequence"/>
</dbReference>
<organism evidence="1 2">
    <name type="scientific">Didymella exigua CBS 183.55</name>
    <dbReference type="NCBI Taxonomy" id="1150837"/>
    <lineage>
        <taxon>Eukaryota</taxon>
        <taxon>Fungi</taxon>
        <taxon>Dikarya</taxon>
        <taxon>Ascomycota</taxon>
        <taxon>Pezizomycotina</taxon>
        <taxon>Dothideomycetes</taxon>
        <taxon>Pleosporomycetidae</taxon>
        <taxon>Pleosporales</taxon>
        <taxon>Pleosporineae</taxon>
        <taxon>Didymellaceae</taxon>
        <taxon>Didymella</taxon>
    </lineage>
</organism>
<keyword evidence="2" id="KW-1185">Reference proteome</keyword>
<proteinExistence type="predicted"/>
<accession>A0A6A5R7U5</accession>
<dbReference type="GeneID" id="54354696"/>